<evidence type="ECO:0000256" key="1">
    <source>
        <dbReference type="SAM" id="MobiDB-lite"/>
    </source>
</evidence>
<reference evidence="2 3" key="2">
    <citation type="journal article" date="2017" name="Int. J. Syst. Evol. Microbiol.">
        <title>Mycobacterium stephanolepidis sp. nov., a rapidly growing species related to Mycobacterium chelonae, isolated from marine teleost fish, Stephanolepis cirrhifer.</title>
        <authorList>
            <person name="Fukano H."/>
            <person name="Wada S."/>
            <person name="Kurata O."/>
            <person name="Katayama K."/>
            <person name="Fujiwara N."/>
            <person name="Hoshino Y."/>
        </authorList>
    </citation>
    <scope>NUCLEOTIDE SEQUENCE [LARGE SCALE GENOMIC DNA]</scope>
    <source>
        <strain evidence="2 3">NJB0901</strain>
    </source>
</reference>
<sequence>MSGYTFQLRDMNQQDRDKAAGAAKKTLHMKDGAGAELAAPMLKARDIIDAELRALGQGRSGLTFGKLPTGDEVKAQYDARAERAKSGLGKLRDQYQGFADHFIATELYFKKSDEEIAKMFEAGYGGTAISY</sequence>
<dbReference type="Proteomes" id="UP000217954">
    <property type="component" value="Chromosome"/>
</dbReference>
<reference evidence="3" key="1">
    <citation type="journal article" date="2017" name="Genome Announc.">
        <title>Complete Genome Sequence of Mycobacterium stephanolepidis.</title>
        <authorList>
            <person name="Fukano H."/>
            <person name="Yoshida M."/>
            <person name="Katayama Y."/>
            <person name="Omatsu T."/>
            <person name="Mizutani T."/>
            <person name="Kurata O."/>
            <person name="Wada S."/>
            <person name="Hoshino Y."/>
        </authorList>
    </citation>
    <scope>NUCLEOTIDE SEQUENCE [LARGE SCALE GENOMIC DNA]</scope>
    <source>
        <strain evidence="3">NJB0901</strain>
    </source>
</reference>
<dbReference type="OrthoDB" id="4763654at2"/>
<evidence type="ECO:0000313" key="3">
    <source>
        <dbReference type="Proteomes" id="UP000217954"/>
    </source>
</evidence>
<feature type="region of interest" description="Disordered" evidence="1">
    <location>
        <begin position="1"/>
        <end position="25"/>
    </location>
</feature>
<dbReference type="EMBL" id="AP018165">
    <property type="protein sequence ID" value="BAX97033.1"/>
    <property type="molecule type" value="Genomic_DNA"/>
</dbReference>
<dbReference type="RefSeq" id="WP_078342767.1">
    <property type="nucleotide sequence ID" value="NZ_AP018165.1"/>
</dbReference>
<dbReference type="KEGG" id="mste:MSTE_01714"/>
<evidence type="ECO:0000313" key="2">
    <source>
        <dbReference type="EMBL" id="BAX97033.1"/>
    </source>
</evidence>
<organism evidence="2 3">
    <name type="scientific">[Mycobacterium] stephanolepidis</name>
    <dbReference type="NCBI Taxonomy" id="1520670"/>
    <lineage>
        <taxon>Bacteria</taxon>
        <taxon>Bacillati</taxon>
        <taxon>Actinomycetota</taxon>
        <taxon>Actinomycetes</taxon>
        <taxon>Mycobacteriales</taxon>
        <taxon>Mycobacteriaceae</taxon>
        <taxon>Mycobacteroides</taxon>
    </lineage>
</organism>
<dbReference type="AlphaFoldDB" id="A0A1Z4EVR2"/>
<name>A0A1Z4EVR2_9MYCO</name>
<gene>
    <name evidence="2" type="ORF">MSTE_01714</name>
</gene>
<protein>
    <submittedName>
        <fullName evidence="2">Uncharacterized protein</fullName>
    </submittedName>
</protein>
<accession>A0A1Z4EVR2</accession>
<keyword evidence="3" id="KW-1185">Reference proteome</keyword>
<proteinExistence type="predicted"/>